<dbReference type="EMBL" id="KN840470">
    <property type="protein sequence ID" value="KIP09119.1"/>
    <property type="molecule type" value="Genomic_DNA"/>
</dbReference>
<evidence type="ECO:0000259" key="9">
    <source>
        <dbReference type="PROSITE" id="PS51312"/>
    </source>
</evidence>
<feature type="compositionally biased region" description="Pro residues" evidence="8">
    <location>
        <begin position="174"/>
        <end position="183"/>
    </location>
</feature>
<dbReference type="Pfam" id="PF05743">
    <property type="entry name" value="UEV"/>
    <property type="match status" value="1"/>
</dbReference>
<keyword evidence="6" id="KW-0175">Coiled coil</keyword>
<dbReference type="Gene3D" id="6.10.140.820">
    <property type="match status" value="1"/>
</dbReference>
<comment type="subcellular location">
    <subcellularLocation>
        <location evidence="1">Endosome</location>
    </subcellularLocation>
</comment>
<comment type="similarity">
    <text evidence="2">Belongs to the ubiquitin-conjugating enzyme family. UEV subfamily.</text>
</comment>
<evidence type="ECO:0000259" key="10">
    <source>
        <dbReference type="PROSITE" id="PS51322"/>
    </source>
</evidence>
<evidence type="ECO:0000256" key="8">
    <source>
        <dbReference type="SAM" id="MobiDB-lite"/>
    </source>
</evidence>
<feature type="domain" description="SB" evidence="9">
    <location>
        <begin position="468"/>
        <end position="536"/>
    </location>
</feature>
<dbReference type="Proteomes" id="UP000053257">
    <property type="component" value="Unassembled WGS sequence"/>
</dbReference>
<dbReference type="PROSITE" id="PS51322">
    <property type="entry name" value="UEV"/>
    <property type="match status" value="1"/>
</dbReference>
<dbReference type="GO" id="GO:0000813">
    <property type="term" value="C:ESCRT I complex"/>
    <property type="evidence" value="ECO:0007669"/>
    <property type="project" value="TreeGrafter"/>
</dbReference>
<dbReference type="PANTHER" id="PTHR23306:SF3">
    <property type="entry name" value="TUMOR SUPPRESSOR PROTEIN 101"/>
    <property type="match status" value="1"/>
</dbReference>
<dbReference type="GO" id="GO:0072666">
    <property type="term" value="P:establishment of protein localization to vacuole"/>
    <property type="evidence" value="ECO:0007669"/>
    <property type="project" value="UniProtKB-ARBA"/>
</dbReference>
<dbReference type="PANTHER" id="PTHR23306">
    <property type="entry name" value="TUMOR SUSCEPTIBILITY GENE 101 PROTEIN-RELATED"/>
    <property type="match status" value="1"/>
</dbReference>
<sequence>MAESLTLKWLRQNIQSYAHADVVYTHVDSVLVRYPSIRPKTDVYTYDDGRTQLLLCLHGLLPISYRGASYNIPIAVWITKDYPRQPPIAYVVPTSDMLVRKSNHVDVSGRCEIDYIGNWARKSEGCNIIALLEAMQHHFSREPPVYAKPQTATPSPPPPQSRRPEMTGPGYSDRPPPPLPGTRPPLAQSEPATPFRNDDRPPLPLKPTVASPLSPVASIVATPTPPPPLDPRIQSPGAMLSVTPLSPHALLPSTLPGTSGTHASAHPPPPPVPAPTSPPRLAQSQHRPPPPPLPPPFLSPQSTGVPYATGHYTPVPRAHPSQLQDAGSPLPAPAPLPPPSIPPPDLLDAQDDSISSTTTSTQTAAPPRPPNPELVRLHDQVHAKLSSELASLTHAMALDGERLRAHQNDLLAGEPAIRDEMARLEAVRDVCRGVAARVGAVVQEAERNVAELKRKGDPDVDELVCSTTIVHNQLINLVAEDNAIEDTIYHLHRALNTGRIELERFLRTTRALAEEQFMKRALAEKILAGIPMRESGLSMRPEWS</sequence>
<name>A0A0C3NUV6_PHLG1</name>
<gene>
    <name evidence="11" type="ORF">PHLGIDRAFT_68193</name>
</gene>
<keyword evidence="4" id="KW-0967">Endosome</keyword>
<dbReference type="GO" id="GO:0043162">
    <property type="term" value="P:ubiquitin-dependent protein catabolic process via the multivesicular body sorting pathway"/>
    <property type="evidence" value="ECO:0007669"/>
    <property type="project" value="UniProtKB-ARBA"/>
</dbReference>
<feature type="compositionally biased region" description="Low complexity" evidence="8">
    <location>
        <begin position="352"/>
        <end position="365"/>
    </location>
</feature>
<feature type="compositionally biased region" description="Pro residues" evidence="8">
    <location>
        <begin position="266"/>
        <end position="278"/>
    </location>
</feature>
<dbReference type="SUPFAM" id="SSF140111">
    <property type="entry name" value="Endosomal sorting complex assembly domain"/>
    <property type="match status" value="1"/>
</dbReference>
<dbReference type="InterPro" id="IPR052070">
    <property type="entry name" value="ESCRT-I_UEV_domain"/>
</dbReference>
<proteinExistence type="inferred from homology"/>
<evidence type="ECO:0000313" key="11">
    <source>
        <dbReference type="EMBL" id="KIP09119.1"/>
    </source>
</evidence>
<keyword evidence="5 7" id="KW-0653">Protein transport</keyword>
<protein>
    <recommendedName>
        <fullName evidence="13">UEV domain-containing protein</fullName>
    </recommendedName>
</protein>
<dbReference type="InterPro" id="IPR017916">
    <property type="entry name" value="SB_dom"/>
</dbReference>
<dbReference type="PROSITE" id="PS51312">
    <property type="entry name" value="SB"/>
    <property type="match status" value="1"/>
</dbReference>
<dbReference type="InterPro" id="IPR037202">
    <property type="entry name" value="ESCRT_assembly_dom"/>
</dbReference>
<evidence type="ECO:0000256" key="5">
    <source>
        <dbReference type="ARBA" id="ARBA00022927"/>
    </source>
</evidence>
<evidence type="ECO:0000256" key="4">
    <source>
        <dbReference type="ARBA" id="ARBA00022753"/>
    </source>
</evidence>
<keyword evidence="12" id="KW-1185">Reference proteome</keyword>
<evidence type="ECO:0000256" key="1">
    <source>
        <dbReference type="ARBA" id="ARBA00004177"/>
    </source>
</evidence>
<evidence type="ECO:0000256" key="3">
    <source>
        <dbReference type="ARBA" id="ARBA00022448"/>
    </source>
</evidence>
<dbReference type="AlphaFoldDB" id="A0A0C3NUV6"/>
<feature type="region of interest" description="Disordered" evidence="8">
    <location>
        <begin position="145"/>
        <end position="374"/>
    </location>
</feature>
<dbReference type="InterPro" id="IPR016135">
    <property type="entry name" value="UBQ-conjugating_enzyme/RWD"/>
</dbReference>
<dbReference type="PRINTS" id="PR01217">
    <property type="entry name" value="PRICHEXTENSN"/>
</dbReference>
<dbReference type="InterPro" id="IPR008883">
    <property type="entry name" value="UEV_N"/>
</dbReference>
<dbReference type="Pfam" id="PF09454">
    <property type="entry name" value="Vps23_core"/>
    <property type="match status" value="1"/>
</dbReference>
<dbReference type="HOGENOM" id="CLU_017548_2_0_1"/>
<dbReference type="Gene3D" id="3.10.110.10">
    <property type="entry name" value="Ubiquitin Conjugating Enzyme"/>
    <property type="match status" value="1"/>
</dbReference>
<dbReference type="GO" id="GO:0043130">
    <property type="term" value="F:ubiquitin binding"/>
    <property type="evidence" value="ECO:0007669"/>
    <property type="project" value="TreeGrafter"/>
</dbReference>
<evidence type="ECO:0008006" key="13">
    <source>
        <dbReference type="Google" id="ProtNLM"/>
    </source>
</evidence>
<accession>A0A0C3NUV6</accession>
<feature type="compositionally biased region" description="Pro residues" evidence="8">
    <location>
        <begin position="287"/>
        <end position="298"/>
    </location>
</feature>
<evidence type="ECO:0000256" key="6">
    <source>
        <dbReference type="ARBA" id="ARBA00023054"/>
    </source>
</evidence>
<reference evidence="11 12" key="1">
    <citation type="journal article" date="2014" name="PLoS Genet.">
        <title>Analysis of the Phlebiopsis gigantea genome, transcriptome and secretome provides insight into its pioneer colonization strategies of wood.</title>
        <authorList>
            <person name="Hori C."/>
            <person name="Ishida T."/>
            <person name="Igarashi K."/>
            <person name="Samejima M."/>
            <person name="Suzuki H."/>
            <person name="Master E."/>
            <person name="Ferreira P."/>
            <person name="Ruiz-Duenas F.J."/>
            <person name="Held B."/>
            <person name="Canessa P."/>
            <person name="Larrondo L.F."/>
            <person name="Schmoll M."/>
            <person name="Druzhinina I.S."/>
            <person name="Kubicek C.P."/>
            <person name="Gaskell J.A."/>
            <person name="Kersten P."/>
            <person name="St John F."/>
            <person name="Glasner J."/>
            <person name="Sabat G."/>
            <person name="Splinter BonDurant S."/>
            <person name="Syed K."/>
            <person name="Yadav J."/>
            <person name="Mgbeahuruike A.C."/>
            <person name="Kovalchuk A."/>
            <person name="Asiegbu F.O."/>
            <person name="Lackner G."/>
            <person name="Hoffmeister D."/>
            <person name="Rencoret J."/>
            <person name="Gutierrez A."/>
            <person name="Sun H."/>
            <person name="Lindquist E."/>
            <person name="Barry K."/>
            <person name="Riley R."/>
            <person name="Grigoriev I.V."/>
            <person name="Henrissat B."/>
            <person name="Kues U."/>
            <person name="Berka R.M."/>
            <person name="Martinez A.T."/>
            <person name="Covert S.F."/>
            <person name="Blanchette R.A."/>
            <person name="Cullen D."/>
        </authorList>
    </citation>
    <scope>NUCLEOTIDE SEQUENCE [LARGE SCALE GENOMIC DNA]</scope>
    <source>
        <strain evidence="11 12">11061_1 CR5-6</strain>
    </source>
</reference>
<dbReference type="OrthoDB" id="306304at2759"/>
<feature type="domain" description="UEV" evidence="10">
    <location>
        <begin position="4"/>
        <end position="149"/>
    </location>
</feature>
<dbReference type="SUPFAM" id="SSF54495">
    <property type="entry name" value="UBC-like"/>
    <property type="match status" value="1"/>
</dbReference>
<evidence type="ECO:0000256" key="7">
    <source>
        <dbReference type="PROSITE-ProRule" id="PRU00644"/>
    </source>
</evidence>
<dbReference type="STRING" id="745531.A0A0C3NUV6"/>
<feature type="compositionally biased region" description="Pro residues" evidence="8">
    <location>
        <begin position="330"/>
        <end position="345"/>
    </location>
</feature>
<keyword evidence="3 7" id="KW-0813">Transport</keyword>
<evidence type="ECO:0000256" key="2">
    <source>
        <dbReference type="ARBA" id="ARBA00009594"/>
    </source>
</evidence>
<organism evidence="11 12">
    <name type="scientific">Phlebiopsis gigantea (strain 11061_1 CR5-6)</name>
    <name type="common">White-rot fungus</name>
    <name type="synonym">Peniophora gigantea</name>
    <dbReference type="NCBI Taxonomy" id="745531"/>
    <lineage>
        <taxon>Eukaryota</taxon>
        <taxon>Fungi</taxon>
        <taxon>Dikarya</taxon>
        <taxon>Basidiomycota</taxon>
        <taxon>Agaricomycotina</taxon>
        <taxon>Agaricomycetes</taxon>
        <taxon>Polyporales</taxon>
        <taxon>Phanerochaetaceae</taxon>
        <taxon>Phlebiopsis</taxon>
    </lineage>
</organism>
<evidence type="ECO:0000313" key="12">
    <source>
        <dbReference type="Proteomes" id="UP000053257"/>
    </source>
</evidence>
<dbReference type="CDD" id="cd11685">
    <property type="entry name" value="UEV_TSG101-like"/>
    <property type="match status" value="1"/>
</dbReference>
<dbReference type="GO" id="GO:0006886">
    <property type="term" value="P:intracellular protein transport"/>
    <property type="evidence" value="ECO:0007669"/>
    <property type="project" value="UniProtKB-ARBA"/>
</dbReference>